<sequence length="712" mass="74305">MRATIKVKLPVMIVGLALISAATIGVIGWQGARSALAEAAVSRLSLAVDGRKDLIESAARRVKLDLANVAETSIVGSSIRDLDANLELNPADFEKNKAYFSGAPEEVLQKDGADSDTMYGYRHAKVHGLLKEAMQRGGFADILLLSPEGRVIYSVTKGSDFMQRQDEADMKASGLGRLFEAMKADPETTVFEDFAPYSFTGGQPSAFIGTAITRRSNAAMNAAQKVELAGFTVFRLEPSFFNAILGDRRGLGGTGETVAVGADGILRSSAPGEEAAAGDPLTKLGYEGVPAVDTALSFERAGVPFMGIANEVNILGKTWTLIAAQSTGEAFAAVDKMTRTMLIAAGLLVVGTIIIGLLAARGMTRPLAALTGTLQKMATGETGLSIAGASRQDEIGDIARAVVEIREMTEAEALNRVDAEAREREQRDAERRQIMEQLARDFEERVGSVVATFVSAASALEQSASEMAHIAEESSERSGAVAEASDQASSNVRSVAAASDQLFASIREVSVLIQRSGGIANEADRHAESTNAIVDSLAGTAARIGTVVDIIQSIAEQTNLLALNATIEAARAGEMGKGFAVVAGEVKNLASQTARATEEIGGQISEMRDATQTAVDAIQKIRNVVGEIGNAVGSVAAAVEEQSAATSEIARSAQSASSGTAAVSTNIADVRVAVDKTDHAAASVAEQARSLGREAGELRANLSSFVQQILAA</sequence>
<comment type="similarity">
    <text evidence="2">Belongs to the methyl-accepting chemotaxis (MCP) protein family.</text>
</comment>
<dbReference type="InterPro" id="IPR004089">
    <property type="entry name" value="MCPsignal_dom"/>
</dbReference>
<gene>
    <name evidence="7" type="primary">mcp4_9</name>
    <name evidence="7" type="ORF">HDIA_3544</name>
</gene>
<dbReference type="SMART" id="SM00304">
    <property type="entry name" value="HAMP"/>
    <property type="match status" value="1"/>
</dbReference>
<feature type="domain" description="Methyl-accepting transducer" evidence="5">
    <location>
        <begin position="456"/>
        <end position="678"/>
    </location>
</feature>
<dbReference type="GO" id="GO:0016020">
    <property type="term" value="C:membrane"/>
    <property type="evidence" value="ECO:0007669"/>
    <property type="project" value="InterPro"/>
</dbReference>
<dbReference type="Pfam" id="PF00672">
    <property type="entry name" value="HAMP"/>
    <property type="match status" value="1"/>
</dbReference>
<evidence type="ECO:0000256" key="3">
    <source>
        <dbReference type="PROSITE-ProRule" id="PRU00284"/>
    </source>
</evidence>
<dbReference type="EMBL" id="LT960614">
    <property type="protein sequence ID" value="SON57085.1"/>
    <property type="molecule type" value="Genomic_DNA"/>
</dbReference>
<protein>
    <submittedName>
        <fullName evidence="7">Methyl-accepting chemotaxis protein 4</fullName>
    </submittedName>
</protein>
<feature type="transmembrane region" description="Helical" evidence="4">
    <location>
        <begin position="341"/>
        <end position="360"/>
    </location>
</feature>
<dbReference type="SUPFAM" id="SSF58104">
    <property type="entry name" value="Methyl-accepting chemotaxis protein (MCP) signaling domain"/>
    <property type="match status" value="1"/>
</dbReference>
<dbReference type="RefSeq" id="WP_099557390.1">
    <property type="nucleotide sequence ID" value="NZ_LT960614.1"/>
</dbReference>
<dbReference type="OrthoDB" id="8320983at2"/>
<dbReference type="InterPro" id="IPR003660">
    <property type="entry name" value="HAMP_dom"/>
</dbReference>
<evidence type="ECO:0000313" key="8">
    <source>
        <dbReference type="Proteomes" id="UP000223606"/>
    </source>
</evidence>
<dbReference type="PANTHER" id="PTHR32089:SF112">
    <property type="entry name" value="LYSOZYME-LIKE PROTEIN-RELATED"/>
    <property type="match status" value="1"/>
</dbReference>
<dbReference type="Proteomes" id="UP000223606">
    <property type="component" value="Chromosome 1"/>
</dbReference>
<accession>A0A2C9DBV2</accession>
<proteinExistence type="inferred from homology"/>
<keyword evidence="4" id="KW-0812">Transmembrane</keyword>
<dbReference type="Pfam" id="PF00015">
    <property type="entry name" value="MCPsignal"/>
    <property type="match status" value="1"/>
</dbReference>
<feature type="domain" description="HAMP" evidence="6">
    <location>
        <begin position="361"/>
        <end position="414"/>
    </location>
</feature>
<dbReference type="Gene3D" id="1.10.287.950">
    <property type="entry name" value="Methyl-accepting chemotaxis protein"/>
    <property type="match status" value="1"/>
</dbReference>
<reference evidence="8" key="1">
    <citation type="submission" date="2017-09" db="EMBL/GenBank/DDBJ databases">
        <title>Genome sequence of Nannocystis excedens DSM 71.</title>
        <authorList>
            <person name="Blom J."/>
        </authorList>
    </citation>
    <scope>NUCLEOTIDE SEQUENCE [LARGE SCALE GENOMIC DNA]</scope>
    <source>
        <strain evidence="8">type strain: E19</strain>
    </source>
</reference>
<dbReference type="GO" id="GO:0007165">
    <property type="term" value="P:signal transduction"/>
    <property type="evidence" value="ECO:0007669"/>
    <property type="project" value="UniProtKB-KW"/>
</dbReference>
<keyword evidence="4" id="KW-1133">Transmembrane helix</keyword>
<dbReference type="AlphaFoldDB" id="A0A2C9DBV2"/>
<dbReference type="CDD" id="cd06225">
    <property type="entry name" value="HAMP"/>
    <property type="match status" value="1"/>
</dbReference>
<keyword evidence="4" id="KW-0472">Membrane</keyword>
<dbReference type="PROSITE" id="PS50885">
    <property type="entry name" value="HAMP"/>
    <property type="match status" value="1"/>
</dbReference>
<organism evidence="7 8">
    <name type="scientific">Hartmannibacter diazotrophicus</name>
    <dbReference type="NCBI Taxonomy" id="1482074"/>
    <lineage>
        <taxon>Bacteria</taxon>
        <taxon>Pseudomonadati</taxon>
        <taxon>Pseudomonadota</taxon>
        <taxon>Alphaproteobacteria</taxon>
        <taxon>Hyphomicrobiales</taxon>
        <taxon>Pleomorphomonadaceae</taxon>
        <taxon>Hartmannibacter</taxon>
    </lineage>
</organism>
<dbReference type="Gene3D" id="6.10.340.10">
    <property type="match status" value="1"/>
</dbReference>
<keyword evidence="1 3" id="KW-0807">Transducer</keyword>
<dbReference type="SMART" id="SM00283">
    <property type="entry name" value="MA"/>
    <property type="match status" value="1"/>
</dbReference>
<evidence type="ECO:0000256" key="4">
    <source>
        <dbReference type="SAM" id="Phobius"/>
    </source>
</evidence>
<evidence type="ECO:0000259" key="6">
    <source>
        <dbReference type="PROSITE" id="PS50885"/>
    </source>
</evidence>
<dbReference type="PANTHER" id="PTHR32089">
    <property type="entry name" value="METHYL-ACCEPTING CHEMOTAXIS PROTEIN MCPB"/>
    <property type="match status" value="1"/>
</dbReference>
<dbReference type="KEGG" id="hdi:HDIA_3544"/>
<evidence type="ECO:0000256" key="1">
    <source>
        <dbReference type="ARBA" id="ARBA00023224"/>
    </source>
</evidence>
<dbReference type="SUPFAM" id="SSF158472">
    <property type="entry name" value="HAMP domain-like"/>
    <property type="match status" value="1"/>
</dbReference>
<name>A0A2C9DBV2_9HYPH</name>
<dbReference type="PROSITE" id="PS50111">
    <property type="entry name" value="CHEMOTAXIS_TRANSDUC_2"/>
    <property type="match status" value="1"/>
</dbReference>
<evidence type="ECO:0000259" key="5">
    <source>
        <dbReference type="PROSITE" id="PS50111"/>
    </source>
</evidence>
<keyword evidence="8" id="KW-1185">Reference proteome</keyword>
<evidence type="ECO:0000313" key="7">
    <source>
        <dbReference type="EMBL" id="SON57085.1"/>
    </source>
</evidence>
<evidence type="ECO:0000256" key="2">
    <source>
        <dbReference type="ARBA" id="ARBA00029447"/>
    </source>
</evidence>